<reference evidence="2" key="1">
    <citation type="submission" date="2015-03" db="EMBL/GenBank/DDBJ databases">
        <authorList>
            <person name="Nijsse Bart"/>
        </authorList>
    </citation>
    <scope>NUCLEOTIDE SEQUENCE [LARGE SCALE GENOMIC DNA]</scope>
</reference>
<accession>A0A0U1L3B9</accession>
<dbReference type="Proteomes" id="UP000049855">
    <property type="component" value="Unassembled WGS sequence"/>
</dbReference>
<dbReference type="AlphaFoldDB" id="A0A0U1L3B9"/>
<gene>
    <name evidence="1" type="ORF">SpAn4DRAFT_0630</name>
</gene>
<sequence>MREVNKTVNVTKTVQEAIAIVKEDIISIAEDKANKHIHVKINLVDVSGNIVMSEEYGIDGDDYTLLMSANPDFAPNKPENEYREADLWYIIDLIRGA</sequence>
<keyword evidence="2" id="KW-1185">Reference proteome</keyword>
<name>A0A0U1L3B9_9FIRM</name>
<evidence type="ECO:0000313" key="1">
    <source>
        <dbReference type="EMBL" id="CQR74168.1"/>
    </source>
</evidence>
<evidence type="ECO:0000313" key="2">
    <source>
        <dbReference type="Proteomes" id="UP000049855"/>
    </source>
</evidence>
<organism evidence="1 2">
    <name type="scientific">Sporomusa ovata</name>
    <dbReference type="NCBI Taxonomy" id="2378"/>
    <lineage>
        <taxon>Bacteria</taxon>
        <taxon>Bacillati</taxon>
        <taxon>Bacillota</taxon>
        <taxon>Negativicutes</taxon>
        <taxon>Selenomonadales</taxon>
        <taxon>Sporomusaceae</taxon>
        <taxon>Sporomusa</taxon>
    </lineage>
</organism>
<proteinExistence type="predicted"/>
<dbReference type="EMBL" id="CTRP01000014">
    <property type="protein sequence ID" value="CQR74168.1"/>
    <property type="molecule type" value="Genomic_DNA"/>
</dbReference>
<dbReference type="RefSeq" id="WP_021170178.1">
    <property type="nucleotide sequence ID" value="NZ_CTRP01000014.1"/>
</dbReference>
<protein>
    <submittedName>
        <fullName evidence="1">Phage protein</fullName>
    </submittedName>
</protein>